<evidence type="ECO:0000256" key="2">
    <source>
        <dbReference type="ARBA" id="ARBA00023136"/>
    </source>
</evidence>
<dbReference type="AlphaFoldDB" id="A0AAE4LQ80"/>
<comment type="subcellular location">
    <subcellularLocation>
        <location evidence="1">Cell outer membrane</location>
    </subcellularLocation>
</comment>
<reference evidence="6" key="1">
    <citation type="submission" date="2023-10" db="EMBL/GenBank/DDBJ databases">
        <title>Genome Sequence of the Bacteria from From Gut Wall in Crohn's Disease.</title>
        <authorList>
            <person name="Rodriguez-Palacios A."/>
        </authorList>
    </citation>
    <scope>NUCLEOTIDE SEQUENCE</scope>
    <source>
        <strain evidence="6">CavFT-hAR58</strain>
    </source>
</reference>
<dbReference type="GO" id="GO:0009279">
    <property type="term" value="C:cell outer membrane"/>
    <property type="evidence" value="ECO:0007669"/>
    <property type="project" value="UniProtKB-SubCell"/>
</dbReference>
<comment type="caution">
    <text evidence="6">The sequence shown here is derived from an EMBL/GenBank/DDBJ whole genome shotgun (WGS) entry which is preliminary data.</text>
</comment>
<keyword evidence="2" id="KW-0472">Membrane</keyword>
<dbReference type="InterPro" id="IPR041700">
    <property type="entry name" value="OMP_b-brl_3"/>
</dbReference>
<sequence>MKKLILLILLLAMAAANATAARMYPAGGRVVDAQGQAVEYATVVLLRGGEQVAGMATDDAGRFELKVPTGEYTLSIQYLGFDPVLRQVRVDADNDLGDIVLKSSSTQIEGVVVKAQLIRREADRFVVDVANAPAAIGKDGIELLERAPGVWVDDEKISINGKSGSKVYVNDRELRMEPAQLLTYLRSLRADDIQKIEVVPTTGADYDADSSGGIIRITLRKRRENGMEGSLSVDSRLGRWVRSVNPRARVNYHSGRLDLYGLAWFNLETDEFESDENTRYTSGSNSLEAHSEKFERDRNFGASFGSVYEINSRQSVGAEFEYWRNREKGPNDSYTDFTAEEGVTRTDSRYDNFTARNNYSLTFNYIWKIDSLGSTLKVLADYNRRTTDAENDNFSRITAPAPAPAADSAYRDNSVSVYNVTTATLAFDKKFSPRWSLRAGAKYTYNDMHNDALYEYLKDDAWARNDNQSFTINYTENIAAAYGIASANLGRWSLVAGVRGEYTRTEGKGHGIAQNYFSLFPNANVSYALTKDGAYSLIAQYARTIERPRFWTLNPQRFQISDYTYQTGNPELDPAYKHDASLTLVLKHKYTLTGGTVVQTGEIQQTMRPDADDPKRLCIAWVNYDTTKSYYVSANAPCQFAKWWTMNLNATYIRQGQRVDQHTPEAHYNFYFANASTTFTLPAKFYIDLSYRLQGRMDFGNCWVEPMHFLNAGIKKRFGDKFTAACSVRNLIDRPQHVGARGEGFVRRVDVSQQWNCREFRISLSYNFKSGKAFKRRAVEAGSADEKSRL</sequence>
<dbReference type="Proteomes" id="UP001181347">
    <property type="component" value="Unassembled WGS sequence"/>
</dbReference>
<dbReference type="SUPFAM" id="SSF49464">
    <property type="entry name" value="Carboxypeptidase regulatory domain-like"/>
    <property type="match status" value="1"/>
</dbReference>
<accession>A0AAE4LQ80</accession>
<protein>
    <submittedName>
        <fullName evidence="6">Outer membrane beta-barrel protein</fullName>
    </submittedName>
</protein>
<evidence type="ECO:0000313" key="6">
    <source>
        <dbReference type="EMBL" id="MDU0261694.1"/>
    </source>
</evidence>
<keyword evidence="3" id="KW-0998">Cell outer membrane</keyword>
<evidence type="ECO:0000256" key="3">
    <source>
        <dbReference type="ARBA" id="ARBA00023237"/>
    </source>
</evidence>
<dbReference type="EMBL" id="JAWDES010000006">
    <property type="protein sequence ID" value="MDU0261694.1"/>
    <property type="molecule type" value="Genomic_DNA"/>
</dbReference>
<keyword evidence="4" id="KW-0732">Signal</keyword>
<feature type="domain" description="Outer membrane protein beta-barrel" evidence="5">
    <location>
        <begin position="367"/>
        <end position="766"/>
    </location>
</feature>
<dbReference type="SUPFAM" id="SSF56935">
    <property type="entry name" value="Porins"/>
    <property type="match status" value="1"/>
</dbReference>
<dbReference type="InterPro" id="IPR008969">
    <property type="entry name" value="CarboxyPept-like_regulatory"/>
</dbReference>
<dbReference type="Gene3D" id="2.170.130.10">
    <property type="entry name" value="TonB-dependent receptor, plug domain"/>
    <property type="match status" value="1"/>
</dbReference>
<organism evidence="6 7">
    <name type="scientific">Alistipes finegoldii</name>
    <dbReference type="NCBI Taxonomy" id="214856"/>
    <lineage>
        <taxon>Bacteria</taxon>
        <taxon>Pseudomonadati</taxon>
        <taxon>Bacteroidota</taxon>
        <taxon>Bacteroidia</taxon>
        <taxon>Bacteroidales</taxon>
        <taxon>Rikenellaceae</taxon>
        <taxon>Alistipes</taxon>
    </lineage>
</organism>
<dbReference type="Pfam" id="PF14905">
    <property type="entry name" value="OMP_b-brl_3"/>
    <property type="match status" value="1"/>
</dbReference>
<dbReference type="Gene3D" id="2.40.170.20">
    <property type="entry name" value="TonB-dependent receptor, beta-barrel domain"/>
    <property type="match status" value="1"/>
</dbReference>
<dbReference type="Pfam" id="PF13620">
    <property type="entry name" value="CarboxypepD_reg"/>
    <property type="match status" value="1"/>
</dbReference>
<dbReference type="InterPro" id="IPR036942">
    <property type="entry name" value="Beta-barrel_TonB_sf"/>
</dbReference>
<proteinExistence type="predicted"/>
<dbReference type="RefSeq" id="WP_014776293.1">
    <property type="nucleotide sequence ID" value="NZ_CATZLM010000006.1"/>
</dbReference>
<evidence type="ECO:0000313" key="7">
    <source>
        <dbReference type="Proteomes" id="UP001181347"/>
    </source>
</evidence>
<dbReference type="Gene3D" id="2.60.40.1120">
    <property type="entry name" value="Carboxypeptidase-like, regulatory domain"/>
    <property type="match status" value="1"/>
</dbReference>
<feature type="chain" id="PRO_5042094755" evidence="4">
    <location>
        <begin position="21"/>
        <end position="790"/>
    </location>
</feature>
<evidence type="ECO:0000259" key="5">
    <source>
        <dbReference type="Pfam" id="PF14905"/>
    </source>
</evidence>
<name>A0AAE4LQ80_9BACT</name>
<feature type="signal peptide" evidence="4">
    <location>
        <begin position="1"/>
        <end position="20"/>
    </location>
</feature>
<gene>
    <name evidence="6" type="ORF">RVH17_16550</name>
</gene>
<evidence type="ECO:0000256" key="4">
    <source>
        <dbReference type="SAM" id="SignalP"/>
    </source>
</evidence>
<evidence type="ECO:0000256" key="1">
    <source>
        <dbReference type="ARBA" id="ARBA00004442"/>
    </source>
</evidence>
<dbReference type="InterPro" id="IPR037066">
    <property type="entry name" value="Plug_dom_sf"/>
</dbReference>
<dbReference type="OMA" id="KDWEKWS"/>